<feature type="binding site" evidence="7">
    <location>
        <position position="108"/>
    </location>
    <ligand>
        <name>[2Fe-2S] cluster</name>
        <dbReference type="ChEBI" id="CHEBI:190135"/>
    </ligand>
</feature>
<accession>A0A840RVP3</accession>
<name>A0A840RVP3_9BURK</name>
<dbReference type="Proteomes" id="UP000571084">
    <property type="component" value="Unassembled WGS sequence"/>
</dbReference>
<feature type="binding site" evidence="7">
    <location>
        <position position="153"/>
    </location>
    <ligand>
        <name>[2Fe-2S] cluster</name>
        <dbReference type="ChEBI" id="CHEBI:190135"/>
    </ligand>
</feature>
<dbReference type="PIRSF" id="PIRSF000216">
    <property type="entry name" value="NADH_DH_24kDa"/>
    <property type="match status" value="1"/>
</dbReference>
<dbReference type="Pfam" id="PF01257">
    <property type="entry name" value="2Fe-2S_thioredx"/>
    <property type="match status" value="1"/>
</dbReference>
<dbReference type="CDD" id="cd03081">
    <property type="entry name" value="TRX_Fd_NuoE_FDH_gamma"/>
    <property type="match status" value="1"/>
</dbReference>
<reference evidence="8 9" key="1">
    <citation type="submission" date="2020-08" db="EMBL/GenBank/DDBJ databases">
        <title>Genomic Encyclopedia of Type Strains, Phase IV (KMG-IV): sequencing the most valuable type-strain genomes for metagenomic binning, comparative biology and taxonomic classification.</title>
        <authorList>
            <person name="Goeker M."/>
        </authorList>
    </citation>
    <scope>NUCLEOTIDE SEQUENCE [LARGE SCALE GENOMIC DNA]</scope>
    <source>
        <strain evidence="8 9">DSM 23240</strain>
    </source>
</reference>
<feature type="binding site" evidence="7">
    <location>
        <position position="149"/>
    </location>
    <ligand>
        <name>[2Fe-2S] cluster</name>
        <dbReference type="ChEBI" id="CHEBI:190135"/>
    </ligand>
</feature>
<dbReference type="SUPFAM" id="SSF52833">
    <property type="entry name" value="Thioredoxin-like"/>
    <property type="match status" value="1"/>
</dbReference>
<evidence type="ECO:0000256" key="2">
    <source>
        <dbReference type="ARBA" id="ARBA00022714"/>
    </source>
</evidence>
<gene>
    <name evidence="8" type="ORF">HNR39_002576</name>
</gene>
<keyword evidence="9" id="KW-1185">Reference proteome</keyword>
<evidence type="ECO:0000256" key="7">
    <source>
        <dbReference type="PIRSR" id="PIRSR000216-1"/>
    </source>
</evidence>
<evidence type="ECO:0000256" key="3">
    <source>
        <dbReference type="ARBA" id="ARBA00022723"/>
    </source>
</evidence>
<evidence type="ECO:0000313" key="9">
    <source>
        <dbReference type="Proteomes" id="UP000571084"/>
    </source>
</evidence>
<dbReference type="GO" id="GO:0003954">
    <property type="term" value="F:NADH dehydrogenase activity"/>
    <property type="evidence" value="ECO:0007669"/>
    <property type="project" value="TreeGrafter"/>
</dbReference>
<dbReference type="EMBL" id="JACHHQ010000005">
    <property type="protein sequence ID" value="MBB5200734.1"/>
    <property type="molecule type" value="Genomic_DNA"/>
</dbReference>
<feature type="binding site" evidence="7">
    <location>
        <position position="113"/>
    </location>
    <ligand>
        <name>[2Fe-2S] cluster</name>
        <dbReference type="ChEBI" id="CHEBI:190135"/>
    </ligand>
</feature>
<dbReference type="GO" id="GO:0051537">
    <property type="term" value="F:2 iron, 2 sulfur cluster binding"/>
    <property type="evidence" value="ECO:0007669"/>
    <property type="project" value="UniProtKB-KW"/>
</dbReference>
<keyword evidence="5 7" id="KW-0411">Iron-sulfur</keyword>
<protein>
    <submittedName>
        <fullName evidence="8">Formate dehydrogenase subunit gamma</fullName>
    </submittedName>
</protein>
<organism evidence="8 9">
    <name type="scientific">Glaciimonas immobilis</name>
    <dbReference type="NCBI Taxonomy" id="728004"/>
    <lineage>
        <taxon>Bacteria</taxon>
        <taxon>Pseudomonadati</taxon>
        <taxon>Pseudomonadota</taxon>
        <taxon>Betaproteobacteria</taxon>
        <taxon>Burkholderiales</taxon>
        <taxon>Oxalobacteraceae</taxon>
        <taxon>Glaciimonas</taxon>
    </lineage>
</organism>
<comment type="similarity">
    <text evidence="1">Belongs to the complex I 24 kDa subunit family.</text>
</comment>
<dbReference type="NCBIfam" id="NF004638">
    <property type="entry name" value="PRK05988.1"/>
    <property type="match status" value="1"/>
</dbReference>
<sequence length="184" mass="19949">MSIQSMTEKTFPLHLVNARTGAKVDLKPSISGESKAQISAIISELKVMPGAMLPILHAIQDALGYVPSEAVPLIADQLNVSRAEVHGVISYYHHFRQHAPGQHVVQICRAEACQSRGSEQLEAHAKQALGCDYHGTTADKEFSLEAVYCLGLCASGPNIMIGDDVYARVSPDKFNRLLQARRGA</sequence>
<dbReference type="PANTHER" id="PTHR10371:SF3">
    <property type="entry name" value="NADH DEHYDROGENASE [UBIQUINONE] FLAVOPROTEIN 2, MITOCHONDRIAL"/>
    <property type="match status" value="1"/>
</dbReference>
<comment type="cofactor">
    <cofactor evidence="7">
        <name>[2Fe-2S] cluster</name>
        <dbReference type="ChEBI" id="CHEBI:190135"/>
    </cofactor>
    <text evidence="7">Binds 1 [2Fe-2S] cluster.</text>
</comment>
<comment type="cofactor">
    <cofactor evidence="6">
        <name>[2Fe-2S] cluster</name>
        <dbReference type="ChEBI" id="CHEBI:190135"/>
    </cofactor>
</comment>
<evidence type="ECO:0000256" key="4">
    <source>
        <dbReference type="ARBA" id="ARBA00023004"/>
    </source>
</evidence>
<proteinExistence type="inferred from homology"/>
<evidence type="ECO:0000313" key="8">
    <source>
        <dbReference type="EMBL" id="MBB5200734.1"/>
    </source>
</evidence>
<evidence type="ECO:0000256" key="1">
    <source>
        <dbReference type="ARBA" id="ARBA00010643"/>
    </source>
</evidence>
<dbReference type="InterPro" id="IPR041921">
    <property type="entry name" value="NuoE_N"/>
</dbReference>
<evidence type="ECO:0000256" key="5">
    <source>
        <dbReference type="ARBA" id="ARBA00023014"/>
    </source>
</evidence>
<evidence type="ECO:0000256" key="6">
    <source>
        <dbReference type="ARBA" id="ARBA00034078"/>
    </source>
</evidence>
<dbReference type="PROSITE" id="PS01099">
    <property type="entry name" value="COMPLEX1_24K"/>
    <property type="match status" value="1"/>
</dbReference>
<keyword evidence="3 7" id="KW-0479">Metal-binding</keyword>
<dbReference type="GO" id="GO:0046872">
    <property type="term" value="F:metal ion binding"/>
    <property type="evidence" value="ECO:0007669"/>
    <property type="project" value="UniProtKB-KW"/>
</dbReference>
<comment type="caution">
    <text evidence="8">The sequence shown here is derived from an EMBL/GenBank/DDBJ whole genome shotgun (WGS) entry which is preliminary data.</text>
</comment>
<dbReference type="InterPro" id="IPR036249">
    <property type="entry name" value="Thioredoxin-like_sf"/>
</dbReference>
<dbReference type="InterPro" id="IPR002023">
    <property type="entry name" value="NuoE-like"/>
</dbReference>
<keyword evidence="4 7" id="KW-0408">Iron</keyword>
<dbReference type="Gene3D" id="3.40.30.10">
    <property type="entry name" value="Glutaredoxin"/>
    <property type="match status" value="1"/>
</dbReference>
<keyword evidence="2 7" id="KW-0001">2Fe-2S</keyword>
<dbReference type="PANTHER" id="PTHR10371">
    <property type="entry name" value="NADH DEHYDROGENASE UBIQUINONE FLAVOPROTEIN 2, MITOCHONDRIAL"/>
    <property type="match status" value="1"/>
</dbReference>
<dbReference type="Gene3D" id="1.10.10.1590">
    <property type="entry name" value="NADH-quinone oxidoreductase subunit E"/>
    <property type="match status" value="1"/>
</dbReference>
<dbReference type="AlphaFoldDB" id="A0A840RVP3"/>